<feature type="compositionally biased region" description="Basic residues" evidence="1">
    <location>
        <begin position="181"/>
        <end position="192"/>
    </location>
</feature>
<dbReference type="OrthoDB" id="3067611at2759"/>
<organism evidence="2 3">
    <name type="scientific">Piloderma croceum (strain F 1598)</name>
    <dbReference type="NCBI Taxonomy" id="765440"/>
    <lineage>
        <taxon>Eukaryota</taxon>
        <taxon>Fungi</taxon>
        <taxon>Dikarya</taxon>
        <taxon>Basidiomycota</taxon>
        <taxon>Agaricomycotina</taxon>
        <taxon>Agaricomycetes</taxon>
        <taxon>Agaricomycetidae</taxon>
        <taxon>Atheliales</taxon>
        <taxon>Atheliaceae</taxon>
        <taxon>Piloderma</taxon>
    </lineage>
</organism>
<feature type="region of interest" description="Disordered" evidence="1">
    <location>
        <begin position="154"/>
        <end position="212"/>
    </location>
</feature>
<proteinExistence type="predicted"/>
<evidence type="ECO:0000313" key="2">
    <source>
        <dbReference type="EMBL" id="KIM77907.1"/>
    </source>
</evidence>
<evidence type="ECO:0000313" key="3">
    <source>
        <dbReference type="Proteomes" id="UP000054166"/>
    </source>
</evidence>
<dbReference type="STRING" id="765440.A0A0C3BKP1"/>
<keyword evidence="3" id="KW-1185">Reference proteome</keyword>
<gene>
    <name evidence="2" type="ORF">PILCRDRAFT_605648</name>
</gene>
<reference evidence="3" key="2">
    <citation type="submission" date="2015-01" db="EMBL/GenBank/DDBJ databases">
        <title>Evolutionary Origins and Diversification of the Mycorrhizal Mutualists.</title>
        <authorList>
            <consortium name="DOE Joint Genome Institute"/>
            <consortium name="Mycorrhizal Genomics Consortium"/>
            <person name="Kohler A."/>
            <person name="Kuo A."/>
            <person name="Nagy L.G."/>
            <person name="Floudas D."/>
            <person name="Copeland A."/>
            <person name="Barry K.W."/>
            <person name="Cichocki N."/>
            <person name="Veneault-Fourrey C."/>
            <person name="LaButti K."/>
            <person name="Lindquist E.A."/>
            <person name="Lipzen A."/>
            <person name="Lundell T."/>
            <person name="Morin E."/>
            <person name="Murat C."/>
            <person name="Riley R."/>
            <person name="Ohm R."/>
            <person name="Sun H."/>
            <person name="Tunlid A."/>
            <person name="Henrissat B."/>
            <person name="Grigoriev I.V."/>
            <person name="Hibbett D.S."/>
            <person name="Martin F."/>
        </authorList>
    </citation>
    <scope>NUCLEOTIDE SEQUENCE [LARGE SCALE GENOMIC DNA]</scope>
    <source>
        <strain evidence="3">F 1598</strain>
    </source>
</reference>
<sequence length="212" mass="23894">MVSTRSASEIWHPAKGDPTLKFTKILAHNMPKGYPYRFGPRDKSNMIPYYEWRGKGPPPDDIGHPGDLYLDLTPGNYALHAHTTKKWVKWVGPRTKKEGLLAHPHLKDRYLDCSDRFIGWYAESTIRRHQAKLVVSCSASGSIQKLVALERGLNGHQQETTRRNGDSNSDDDDCEEDGGHVHAKQRHPKRRRVDSGSGESARESASSDEIPD</sequence>
<feature type="compositionally biased region" description="Low complexity" evidence="1">
    <location>
        <begin position="195"/>
        <end position="212"/>
    </location>
</feature>
<dbReference type="EMBL" id="KN833020">
    <property type="protein sequence ID" value="KIM77907.1"/>
    <property type="molecule type" value="Genomic_DNA"/>
</dbReference>
<dbReference type="Proteomes" id="UP000054166">
    <property type="component" value="Unassembled WGS sequence"/>
</dbReference>
<evidence type="ECO:0000256" key="1">
    <source>
        <dbReference type="SAM" id="MobiDB-lite"/>
    </source>
</evidence>
<dbReference type="InParanoid" id="A0A0C3BKP1"/>
<protein>
    <submittedName>
        <fullName evidence="2">Uncharacterized protein</fullName>
    </submittedName>
</protein>
<dbReference type="HOGENOM" id="CLU_1300119_0_0_1"/>
<dbReference type="AlphaFoldDB" id="A0A0C3BKP1"/>
<accession>A0A0C3BKP1</accession>
<reference evidence="2 3" key="1">
    <citation type="submission" date="2014-04" db="EMBL/GenBank/DDBJ databases">
        <authorList>
            <consortium name="DOE Joint Genome Institute"/>
            <person name="Kuo A."/>
            <person name="Tarkka M."/>
            <person name="Buscot F."/>
            <person name="Kohler A."/>
            <person name="Nagy L.G."/>
            <person name="Floudas D."/>
            <person name="Copeland A."/>
            <person name="Barry K.W."/>
            <person name="Cichocki N."/>
            <person name="Veneault-Fourrey C."/>
            <person name="LaButti K."/>
            <person name="Lindquist E.A."/>
            <person name="Lipzen A."/>
            <person name="Lundell T."/>
            <person name="Morin E."/>
            <person name="Murat C."/>
            <person name="Sun H."/>
            <person name="Tunlid A."/>
            <person name="Henrissat B."/>
            <person name="Grigoriev I.V."/>
            <person name="Hibbett D.S."/>
            <person name="Martin F."/>
            <person name="Nordberg H.P."/>
            <person name="Cantor M.N."/>
            <person name="Hua S.X."/>
        </authorList>
    </citation>
    <scope>NUCLEOTIDE SEQUENCE [LARGE SCALE GENOMIC DNA]</scope>
    <source>
        <strain evidence="2 3">F 1598</strain>
    </source>
</reference>
<name>A0A0C3BKP1_PILCF</name>